<feature type="region of interest" description="Disordered" evidence="2">
    <location>
        <begin position="642"/>
        <end position="667"/>
    </location>
</feature>
<feature type="compositionally biased region" description="Basic and acidic residues" evidence="2">
    <location>
        <begin position="971"/>
        <end position="983"/>
    </location>
</feature>
<evidence type="ECO:0000313" key="5">
    <source>
        <dbReference type="Proteomes" id="UP001189429"/>
    </source>
</evidence>
<dbReference type="InterPro" id="IPR000571">
    <property type="entry name" value="Znf_CCCH"/>
</dbReference>
<dbReference type="InterPro" id="IPR036397">
    <property type="entry name" value="RNaseH_sf"/>
</dbReference>
<keyword evidence="1" id="KW-0479">Metal-binding</keyword>
<feature type="compositionally biased region" description="Basic and acidic residues" evidence="2">
    <location>
        <begin position="948"/>
        <end position="959"/>
    </location>
</feature>
<keyword evidence="1" id="KW-0862">Zinc</keyword>
<dbReference type="PROSITE" id="PS50103">
    <property type="entry name" value="ZF_C3H1"/>
    <property type="match status" value="1"/>
</dbReference>
<dbReference type="Proteomes" id="UP001189429">
    <property type="component" value="Unassembled WGS sequence"/>
</dbReference>
<proteinExistence type="predicted"/>
<reference evidence="4" key="1">
    <citation type="submission" date="2023-10" db="EMBL/GenBank/DDBJ databases">
        <authorList>
            <person name="Chen Y."/>
            <person name="Shah S."/>
            <person name="Dougan E. K."/>
            <person name="Thang M."/>
            <person name="Chan C."/>
        </authorList>
    </citation>
    <scope>NUCLEOTIDE SEQUENCE [LARGE SCALE GENOMIC DNA]</scope>
</reference>
<organism evidence="4 5">
    <name type="scientific">Prorocentrum cordatum</name>
    <dbReference type="NCBI Taxonomy" id="2364126"/>
    <lineage>
        <taxon>Eukaryota</taxon>
        <taxon>Sar</taxon>
        <taxon>Alveolata</taxon>
        <taxon>Dinophyceae</taxon>
        <taxon>Prorocentrales</taxon>
        <taxon>Prorocentraceae</taxon>
        <taxon>Prorocentrum</taxon>
    </lineage>
</organism>
<feature type="compositionally biased region" description="Low complexity" evidence="2">
    <location>
        <begin position="924"/>
        <end position="947"/>
    </location>
</feature>
<gene>
    <name evidence="4" type="ORF">PCOR1329_LOCUS82575</name>
</gene>
<dbReference type="Gene3D" id="3.30.420.10">
    <property type="entry name" value="Ribonuclease H-like superfamily/Ribonuclease H"/>
    <property type="match status" value="1"/>
</dbReference>
<feature type="compositionally biased region" description="Basic and acidic residues" evidence="2">
    <location>
        <begin position="259"/>
        <end position="275"/>
    </location>
</feature>
<dbReference type="EMBL" id="CAUYUJ010021893">
    <property type="protein sequence ID" value="CAK0907605.1"/>
    <property type="molecule type" value="Genomic_DNA"/>
</dbReference>
<sequence length="1578" mass="170296">MKDGDLQKLEVSPNQPRASALKDWLQRVALRVGGWHRLMGSFFQRVQVVAYQAYEEYLKLQPMDRPTIQPRLILHDDARYLDIEFKLRAVLLESVPETGRREALATRATSTVEVLFATLVWAGPGTLKDKTDVLEAVERRGKGPVDVNHVHSCLQRWQFDLVRLQRLQMQPPDPIVQLATLRTMVGRMIEQSHALEFRLNSFETQHGLSGASTATQRQVDGYWRYLSAESREISDTPPRSLSRPLLVIQAQASASPKGKGKDKSGKSKAKDDKGKGGKQGAQAAAAAAGPELCRHFESNRGCRNGGQCPRKHRKLEPNEIKCFNCGSKEHPKAQCTAPRPLAASGGQQQQPPRAAAAAVLEQRSEQPLSAHCIEQAVARAMQSFAAQADSGYRADWGGQAASRRGRVRVGMLLCDSGASHELQHLWPSQAPPPGSVPIQLGLAVGRVAGEVYMSEDQVVYAVSSTLLQALFPISAYVRELELNMSWSPSRAAIFLPGSRTIELVVDSDGSVFISKAQAEVLRGMQRMRRGQIGAAQFVETVRAAVVQQSLEQHRAAGHPHFRPDCAECRFASGRRRPHWRLDASTRPGGQMSANISGPHPYARWPSALQEDGPRRARFFLLCAYSVFSVAEQEAAAKNERFAQELSKGEDGAADPASTLSERFPERSPGGCRGLAGAAAQRAGAGAMAFEAALGGVDGEIVDEPAELLVDLPGDAAEGRRTWYYARPLQSKAADEVGKALELVVAEVSLEFQTRCVFRLHAHCARELSGPRVRERMAGHGVLVTNTPGWEPNNNGRAERGIGAIKQRARAMLIALEPADREQLWPAAVQHAAALQRREAQGRPTSCPAFGSMVAAKIQQPVVFAFAPRAADRVFLGIADYVSQSALAGYKQVKLGIAKWVFETSHNFIPHPPVPRHALTGPSGGAAAAASGEPAGPAGAQEEPAAGPDSRDIDGLRIDSADGAITRPACHGAHEAHRRDETCRRAPVQVAPAPAGDQRRRHRGKQPPKDVPREASGGIGLSAAALQEFADFEPTEHGARDHQEELPSTLAVAAATCAADSVADDNGMADASLPEFREILKDSGMQPVTGQELRRAAGAEKDEWFQAMAAELSSYESNAVFDELPAADRSGVRASEVLPMKAKQPDEVVYTQNVEISSVRLALAGRIVVRPPKLFVDFGLVGSDVLWVANKGIYGLRIAPRAWGAKRDNDMRAMQFLVDGAPAKLVRSRCDPSVWMVVAVAEPKLESDRLLLGLLLVYVDDFLCLGPDGALDELESPLKATWTCSVQSRLGWEAPGKVTYLGLEIEARGSELIVHQSPYLNDMLAKWGLSDANGTHAIALEPVPLPRTPEDGDADPAAVRAAQRMAGGLLWLATRSRPDVSFATSRLSSFACSHPDWALRLGKRILRYLIGTRGFALVIGWGPDDTSAGFAEMTCLGLDVFADASFEAETAQTGVAVFCGGALIDWRSQKQPQVARSTAEAGITALKMGVTMLEGAEATMASIAVGTRGSTWVGMGTLLLKKVASEDQRADGLTKVFAAAAMGRIRDHFGLQMATELLSRAAAAADASRLQASAWQGRD</sequence>
<dbReference type="PANTHER" id="PTHR11439">
    <property type="entry name" value="GAG-POL-RELATED RETROTRANSPOSON"/>
    <property type="match status" value="1"/>
</dbReference>
<feature type="region of interest" description="Disordered" evidence="2">
    <location>
        <begin position="250"/>
        <end position="283"/>
    </location>
</feature>
<feature type="region of interest" description="Disordered" evidence="2">
    <location>
        <begin position="912"/>
        <end position="1015"/>
    </location>
</feature>
<accession>A0ABN9Y912</accession>
<comment type="caution">
    <text evidence="4">The sequence shown here is derived from an EMBL/GenBank/DDBJ whole genome shotgun (WGS) entry which is preliminary data.</text>
</comment>
<keyword evidence="5" id="KW-1185">Reference proteome</keyword>
<evidence type="ECO:0000313" key="4">
    <source>
        <dbReference type="EMBL" id="CAK0907605.1"/>
    </source>
</evidence>
<feature type="zinc finger region" description="C3H1-type" evidence="1">
    <location>
        <begin position="287"/>
        <end position="315"/>
    </location>
</feature>
<feature type="compositionally biased region" description="Low complexity" evidence="2">
    <location>
        <begin position="985"/>
        <end position="994"/>
    </location>
</feature>
<evidence type="ECO:0000256" key="1">
    <source>
        <dbReference type="PROSITE-ProRule" id="PRU00723"/>
    </source>
</evidence>
<keyword evidence="1" id="KW-0863">Zinc-finger</keyword>
<dbReference type="PANTHER" id="PTHR11439:SF511">
    <property type="match status" value="1"/>
</dbReference>
<name>A0ABN9Y912_9DINO</name>
<protein>
    <recommendedName>
        <fullName evidence="3">C3H1-type domain-containing protein</fullName>
    </recommendedName>
</protein>
<evidence type="ECO:0000259" key="3">
    <source>
        <dbReference type="PROSITE" id="PS50103"/>
    </source>
</evidence>
<feature type="domain" description="C3H1-type" evidence="3">
    <location>
        <begin position="287"/>
        <end position="315"/>
    </location>
</feature>
<evidence type="ECO:0000256" key="2">
    <source>
        <dbReference type="SAM" id="MobiDB-lite"/>
    </source>
</evidence>